<keyword evidence="1" id="KW-0472">Membrane</keyword>
<keyword evidence="2" id="KW-0560">Oxidoreductase</keyword>
<reference evidence="2" key="1">
    <citation type="submission" date="2021-03" db="EMBL/GenBank/DDBJ databases">
        <authorList>
            <person name="Bekaert M."/>
        </authorList>
    </citation>
    <scope>NUCLEOTIDE SEQUENCE</scope>
</reference>
<sequence length="1288" mass="141347">MNIPTNVNKFNKLNLIESRGGKCIPVQCDHSKDSDIEELFNRVSKEQNGQLDVLVNNAYAAVKAISDNYGKPFWQQPITTWDTVNNVGLRNHYLCSVHAAKLMTARKTGLIVNVSSAGGLRYLFNVPYGVGKEACDRMAADCAVELRKMNVAFVSLWPGPAMTETVKDLLKDGGFGKNKPAPGNMPKVDAAKIFENGETTEYAGKAIVALATDPNIMKKSGKILLTADLGYEYGFKDINGKDALNMRQVNKVLKMNPKTAWIANFVPDFVYIPKWMTLAIIFTFLIIHVNYLKLSDTVLKKMSKSLSGKVCLVTGATRGIGKGIALQLGQAGGTVYITGRTLTTDKGDPIGGSLTDTANELNSDVEELFDRISKEQDGRLDVLVNNAFNTAQGLKENMGQPFWEQPITMWDAVNNVGLRNHYICSVHAAKLMTARKKGLIVNISSMGGLQYTFSVPYGVGKEALDRMAADCAVELRASNVAFVSLWPGAVRTEFFTHMVKTQTADGFFNAGRAENEPKLDCSIIYSIALSTEYEGKAVVALDLNIMKKSGKILMTADLGYEYGFKDIDGREPMNIRQLSTLMQMNPKTRWLANIVPNFIYLPKWMLALSGNKFYFPAENAVCKKDTKMDSSMSGKVCIVTGATRGIGKGIALQLGQAGATVYITGRTLTSSKDDPVGGSLTETAEEIEKRGGKCIPVQCDHTKDSEIEELFSRVSNEQDGCLDLLVNNAYAAVKAIAENIGVPFWEQPISMWDTVNNVGLRNNYLCSVHAAKLMTVRKSGLIVNISSIGGLRYLFNVPYGVGKEAMDRMAADCAVELKKMNVSFVSLWPGLVKTEHMEHMIETDVIKKFDKAVPEDLHSSGFVKFSGNSMTLFSNNPKIIKKSGRILTTADLGKEYGFKDIDGKDPQNIRQVKSILKLSPSTRRLASVIPGFVYIPKWMLAAAGNKGRDVVVDINSLQACILGLIYISQRLKGIWKNRLPLHKKIKMTKSLSGKVCIVTGATRGIGKGIALQLGEAGATVYITGRTLTSPENDPVGGSLTETAKEIEERGGKCIPVQCDHSKDSDVEELFSRVAKEQDGRLDVLVNNAYSAVKALADNFNKPFWEQPITMWDTVNNVGLRNHYLCSVHAARLMTPWKSGLIVNISSAAGLKYTFNVPYGIGKEANDRMAADCAIELRKMDVAFISLWPGLVRTEQVLHLLTTKADEPISTSEETMKLDPSMFENAETTEYSGKAIVALATDPNIMKKSGRVCFTADLGYEYGFKDINVPVNPRQLNNALQFFPKTNDG</sequence>
<dbReference type="PRINTS" id="PR00081">
    <property type="entry name" value="GDHRDH"/>
</dbReference>
<dbReference type="InterPro" id="IPR036291">
    <property type="entry name" value="NAD(P)-bd_dom_sf"/>
</dbReference>
<dbReference type="Gene3D" id="3.40.50.720">
    <property type="entry name" value="NAD(P)-binding Rossmann-like Domain"/>
    <property type="match status" value="4"/>
</dbReference>
<evidence type="ECO:0000313" key="2">
    <source>
        <dbReference type="EMBL" id="CAG2256108.1"/>
    </source>
</evidence>
<proteinExistence type="predicted"/>
<feature type="transmembrane region" description="Helical" evidence="1">
    <location>
        <begin position="275"/>
        <end position="294"/>
    </location>
</feature>
<keyword evidence="1" id="KW-1133">Transmembrane helix</keyword>
<dbReference type="PANTHER" id="PTHR44147">
    <property type="entry name" value="DEHYDROGENASE/REDUCTASE SDR FAMILY MEMBER 1"/>
    <property type="match status" value="1"/>
</dbReference>
<dbReference type="PANTHER" id="PTHR44147:SF2">
    <property type="entry name" value="DEHYDROGENASE_REDUCTASE SDR FAMILY MEMBER 1"/>
    <property type="match status" value="1"/>
</dbReference>
<dbReference type="Proteomes" id="UP000683360">
    <property type="component" value="Unassembled WGS sequence"/>
</dbReference>
<comment type="caution">
    <text evidence="2">The sequence shown here is derived from an EMBL/GenBank/DDBJ whole genome shotgun (WGS) entry which is preliminary data.</text>
</comment>
<dbReference type="Pfam" id="PF00106">
    <property type="entry name" value="adh_short"/>
    <property type="match status" value="4"/>
</dbReference>
<dbReference type="CDD" id="cd09763">
    <property type="entry name" value="DHRS1-like_SDR_c"/>
    <property type="match status" value="1"/>
</dbReference>
<gene>
    <name evidence="2" type="ORF">MEDL_67484</name>
</gene>
<keyword evidence="3" id="KW-1185">Reference proteome</keyword>
<name>A0A8S3VG04_MYTED</name>
<evidence type="ECO:0000256" key="1">
    <source>
        <dbReference type="SAM" id="Phobius"/>
    </source>
</evidence>
<protein>
    <submittedName>
        <fullName evidence="2">DHRS1</fullName>
        <ecNumber evidence="2">1.1.-.-</ecNumber>
    </submittedName>
</protein>
<accession>A0A8S3VG04</accession>
<evidence type="ECO:0000313" key="3">
    <source>
        <dbReference type="Proteomes" id="UP000683360"/>
    </source>
</evidence>
<keyword evidence="1" id="KW-0812">Transmembrane</keyword>
<dbReference type="OrthoDB" id="1933717at2759"/>
<dbReference type="EC" id="1.1.-.-" evidence="2"/>
<organism evidence="2 3">
    <name type="scientific">Mytilus edulis</name>
    <name type="common">Blue mussel</name>
    <dbReference type="NCBI Taxonomy" id="6550"/>
    <lineage>
        <taxon>Eukaryota</taxon>
        <taxon>Metazoa</taxon>
        <taxon>Spiralia</taxon>
        <taxon>Lophotrochozoa</taxon>
        <taxon>Mollusca</taxon>
        <taxon>Bivalvia</taxon>
        <taxon>Autobranchia</taxon>
        <taxon>Pteriomorphia</taxon>
        <taxon>Mytilida</taxon>
        <taxon>Mytiloidea</taxon>
        <taxon>Mytilidae</taxon>
        <taxon>Mytilinae</taxon>
        <taxon>Mytilus</taxon>
    </lineage>
</organism>
<dbReference type="EMBL" id="CAJPWZ010003296">
    <property type="protein sequence ID" value="CAG2256108.1"/>
    <property type="molecule type" value="Genomic_DNA"/>
</dbReference>
<dbReference type="SUPFAM" id="SSF51735">
    <property type="entry name" value="NAD(P)-binding Rossmann-fold domains"/>
    <property type="match status" value="4"/>
</dbReference>
<dbReference type="GO" id="GO:0016491">
    <property type="term" value="F:oxidoreductase activity"/>
    <property type="evidence" value="ECO:0007669"/>
    <property type="project" value="UniProtKB-KW"/>
</dbReference>
<dbReference type="InterPro" id="IPR002347">
    <property type="entry name" value="SDR_fam"/>
</dbReference>